<reference evidence="1" key="1">
    <citation type="submission" date="2020-06" db="EMBL/GenBank/DDBJ databases">
        <authorList>
            <person name="Li T."/>
            <person name="Hu X."/>
            <person name="Zhang T."/>
            <person name="Song X."/>
            <person name="Zhang H."/>
            <person name="Dai N."/>
            <person name="Sheng W."/>
            <person name="Hou X."/>
            <person name="Wei L."/>
        </authorList>
    </citation>
    <scope>NUCLEOTIDE SEQUENCE</scope>
    <source>
        <strain evidence="1">G02</strain>
        <tissue evidence="1">Leaf</tissue>
    </source>
</reference>
<sequence length="222" mass="25175">MDAVAFHLSITSFMNSLSILIHHQVYIIHLMEKIAIFILELLYHKVPDSRGKAVSLGDSRAPARSRNLHPSFANSPRRLQNLKEHFVQRATDRRRGVVEDLHLAIEIFIESAFDFLHKAAHCLLAPGDTLRRVSRWFSSQRKLSCRCPVTSVSTSVLSDNDPAPTEKKATFHGTLNTDARTCQDVITELGYVKFDFIFSSLSSFLPCAFLDGILNRIYYALR</sequence>
<name>A0AAW2PI75_SESRA</name>
<reference evidence="1" key="2">
    <citation type="journal article" date="2024" name="Plant">
        <title>Genomic evolution and insights into agronomic trait innovations of Sesamum species.</title>
        <authorList>
            <person name="Miao H."/>
            <person name="Wang L."/>
            <person name="Qu L."/>
            <person name="Liu H."/>
            <person name="Sun Y."/>
            <person name="Le M."/>
            <person name="Wang Q."/>
            <person name="Wei S."/>
            <person name="Zheng Y."/>
            <person name="Lin W."/>
            <person name="Duan Y."/>
            <person name="Cao H."/>
            <person name="Xiong S."/>
            <person name="Wang X."/>
            <person name="Wei L."/>
            <person name="Li C."/>
            <person name="Ma Q."/>
            <person name="Ju M."/>
            <person name="Zhao R."/>
            <person name="Li G."/>
            <person name="Mu C."/>
            <person name="Tian Q."/>
            <person name="Mei H."/>
            <person name="Zhang T."/>
            <person name="Gao T."/>
            <person name="Zhang H."/>
        </authorList>
    </citation>
    <scope>NUCLEOTIDE SEQUENCE</scope>
    <source>
        <strain evidence="1">G02</strain>
    </source>
</reference>
<comment type="caution">
    <text evidence="1">The sequence shown here is derived from an EMBL/GenBank/DDBJ whole genome shotgun (WGS) entry which is preliminary data.</text>
</comment>
<evidence type="ECO:0000313" key="1">
    <source>
        <dbReference type="EMBL" id="KAL0355231.1"/>
    </source>
</evidence>
<proteinExistence type="predicted"/>
<dbReference type="EMBL" id="JACGWJ010000017">
    <property type="protein sequence ID" value="KAL0355231.1"/>
    <property type="molecule type" value="Genomic_DNA"/>
</dbReference>
<protein>
    <submittedName>
        <fullName evidence="1">Uncharacterized protein</fullName>
    </submittedName>
</protein>
<accession>A0AAW2PI75</accession>
<dbReference type="AlphaFoldDB" id="A0AAW2PI75"/>
<organism evidence="1">
    <name type="scientific">Sesamum radiatum</name>
    <name type="common">Black benniseed</name>
    <dbReference type="NCBI Taxonomy" id="300843"/>
    <lineage>
        <taxon>Eukaryota</taxon>
        <taxon>Viridiplantae</taxon>
        <taxon>Streptophyta</taxon>
        <taxon>Embryophyta</taxon>
        <taxon>Tracheophyta</taxon>
        <taxon>Spermatophyta</taxon>
        <taxon>Magnoliopsida</taxon>
        <taxon>eudicotyledons</taxon>
        <taxon>Gunneridae</taxon>
        <taxon>Pentapetalae</taxon>
        <taxon>asterids</taxon>
        <taxon>lamiids</taxon>
        <taxon>Lamiales</taxon>
        <taxon>Pedaliaceae</taxon>
        <taxon>Sesamum</taxon>
    </lineage>
</organism>
<gene>
    <name evidence="1" type="ORF">Sradi_3970000</name>
</gene>